<keyword evidence="7 13" id="KW-1133">Transmembrane helix</keyword>
<dbReference type="InterPro" id="IPR001734">
    <property type="entry name" value="Na/solute_symporter"/>
</dbReference>
<dbReference type="CDD" id="cd11480">
    <property type="entry name" value="SLC5sbd_u4"/>
    <property type="match status" value="1"/>
</dbReference>
<evidence type="ECO:0000256" key="6">
    <source>
        <dbReference type="ARBA" id="ARBA00022847"/>
    </source>
</evidence>
<gene>
    <name evidence="15" type="primary">actP</name>
    <name evidence="15" type="ORF">AWL63_23665</name>
</gene>
<feature type="signal peptide" evidence="14">
    <location>
        <begin position="1"/>
        <end position="19"/>
    </location>
</feature>
<feature type="transmembrane region" description="Helical" evidence="13">
    <location>
        <begin position="469"/>
        <end position="488"/>
    </location>
</feature>
<feature type="transmembrane region" description="Helical" evidence="13">
    <location>
        <begin position="75"/>
        <end position="97"/>
    </location>
</feature>
<evidence type="ECO:0000256" key="9">
    <source>
        <dbReference type="ARBA" id="ARBA00023065"/>
    </source>
</evidence>
<comment type="similarity">
    <text evidence="2 12">Belongs to the sodium:solute symporter (SSF) (TC 2.A.21) family.</text>
</comment>
<keyword evidence="15" id="KW-0614">Plasmid</keyword>
<organism evidence="15 16">
    <name type="scientific">Sphingomonas panacis</name>
    <dbReference type="NCBI Taxonomy" id="1560345"/>
    <lineage>
        <taxon>Bacteria</taxon>
        <taxon>Pseudomonadati</taxon>
        <taxon>Pseudomonadota</taxon>
        <taxon>Alphaproteobacteria</taxon>
        <taxon>Sphingomonadales</taxon>
        <taxon>Sphingomonadaceae</taxon>
        <taxon>Sphingomonas</taxon>
    </lineage>
</organism>
<keyword evidence="10 13" id="KW-0472">Membrane</keyword>
<evidence type="ECO:0000256" key="11">
    <source>
        <dbReference type="ARBA" id="ARBA00023201"/>
    </source>
</evidence>
<keyword evidence="3" id="KW-0813">Transport</keyword>
<evidence type="ECO:0000313" key="16">
    <source>
        <dbReference type="Proteomes" id="UP000094256"/>
    </source>
</evidence>
<name>A0A1B3ZIB7_9SPHN</name>
<evidence type="ECO:0000256" key="2">
    <source>
        <dbReference type="ARBA" id="ARBA00006434"/>
    </source>
</evidence>
<dbReference type="EMBL" id="CP014169">
    <property type="protein sequence ID" value="AOH87169.1"/>
    <property type="molecule type" value="Genomic_DNA"/>
</dbReference>
<evidence type="ECO:0000256" key="10">
    <source>
        <dbReference type="ARBA" id="ARBA00023136"/>
    </source>
</evidence>
<dbReference type="PANTHER" id="PTHR48086">
    <property type="entry name" value="SODIUM/PROLINE SYMPORTER-RELATED"/>
    <property type="match status" value="1"/>
</dbReference>
<dbReference type="GO" id="GO:0006847">
    <property type="term" value="P:plasma membrane acetate transport"/>
    <property type="evidence" value="ECO:0007669"/>
    <property type="project" value="TreeGrafter"/>
</dbReference>
<evidence type="ECO:0000256" key="13">
    <source>
        <dbReference type="SAM" id="Phobius"/>
    </source>
</evidence>
<keyword evidence="11" id="KW-0739">Sodium transport</keyword>
<feature type="chain" id="PRO_5008556503" evidence="14">
    <location>
        <begin position="20"/>
        <end position="552"/>
    </location>
</feature>
<evidence type="ECO:0000256" key="8">
    <source>
        <dbReference type="ARBA" id="ARBA00023053"/>
    </source>
</evidence>
<dbReference type="OrthoDB" id="9764416at2"/>
<keyword evidence="8" id="KW-0915">Sodium</keyword>
<evidence type="ECO:0000256" key="4">
    <source>
        <dbReference type="ARBA" id="ARBA00022475"/>
    </source>
</evidence>
<feature type="transmembrane region" description="Helical" evidence="13">
    <location>
        <begin position="212"/>
        <end position="230"/>
    </location>
</feature>
<keyword evidence="6" id="KW-0769">Symport</keyword>
<dbReference type="Proteomes" id="UP000094256">
    <property type="component" value="Plasmid unnamed"/>
</dbReference>
<feature type="transmembrane region" description="Helical" evidence="13">
    <location>
        <begin position="508"/>
        <end position="526"/>
    </location>
</feature>
<dbReference type="GO" id="GO:0015123">
    <property type="term" value="F:acetate transmembrane transporter activity"/>
    <property type="evidence" value="ECO:0007669"/>
    <property type="project" value="TreeGrafter"/>
</dbReference>
<evidence type="ECO:0000256" key="14">
    <source>
        <dbReference type="SAM" id="SignalP"/>
    </source>
</evidence>
<dbReference type="PROSITE" id="PS50283">
    <property type="entry name" value="NA_SOLUT_SYMP_3"/>
    <property type="match status" value="1"/>
</dbReference>
<dbReference type="KEGG" id="span:AWL63_23665"/>
<feature type="transmembrane region" description="Helical" evidence="13">
    <location>
        <begin position="412"/>
        <end position="432"/>
    </location>
</feature>
<dbReference type="GO" id="GO:0015293">
    <property type="term" value="F:symporter activity"/>
    <property type="evidence" value="ECO:0007669"/>
    <property type="project" value="UniProtKB-KW"/>
</dbReference>
<dbReference type="Pfam" id="PF00474">
    <property type="entry name" value="SSF"/>
    <property type="match status" value="1"/>
</dbReference>
<feature type="transmembrane region" description="Helical" evidence="13">
    <location>
        <begin position="264"/>
        <end position="286"/>
    </location>
</feature>
<evidence type="ECO:0000256" key="7">
    <source>
        <dbReference type="ARBA" id="ARBA00022989"/>
    </source>
</evidence>
<dbReference type="RefSeq" id="WP_069207737.1">
    <property type="nucleotide sequence ID" value="NZ_CP014169.1"/>
</dbReference>
<comment type="subcellular location">
    <subcellularLocation>
        <location evidence="1">Cell membrane</location>
        <topology evidence="1">Multi-pass membrane protein</topology>
    </subcellularLocation>
</comment>
<proteinExistence type="inferred from homology"/>
<evidence type="ECO:0000256" key="5">
    <source>
        <dbReference type="ARBA" id="ARBA00022692"/>
    </source>
</evidence>
<evidence type="ECO:0000256" key="1">
    <source>
        <dbReference type="ARBA" id="ARBA00004651"/>
    </source>
</evidence>
<evidence type="ECO:0000313" key="15">
    <source>
        <dbReference type="EMBL" id="AOH87169.1"/>
    </source>
</evidence>
<accession>A0A1B3ZIB7</accession>
<reference evidence="15 16" key="1">
    <citation type="submission" date="2016-01" db="EMBL/GenBank/DDBJ databases">
        <title>Complete genome and mega plasmid sequence of Sphingomonas panacis DCY99 elicits systemic resistance in rice to Xanthomonas oryzae.</title>
        <authorList>
            <person name="Kim Y.J."/>
            <person name="Yang D.C."/>
            <person name="Sing P."/>
        </authorList>
    </citation>
    <scope>NUCLEOTIDE SEQUENCE [LARGE SCALE GENOMIC DNA]</scope>
    <source>
        <strain evidence="15 16">DCY99</strain>
        <plasmid evidence="16">Plasmid</plasmid>
    </source>
</reference>
<dbReference type="InterPro" id="IPR018212">
    <property type="entry name" value="Na/solute_symporter_CS"/>
</dbReference>
<evidence type="ECO:0000256" key="12">
    <source>
        <dbReference type="RuleBase" id="RU362091"/>
    </source>
</evidence>
<keyword evidence="14" id="KW-0732">Signal</keyword>
<dbReference type="PANTHER" id="PTHR48086:SF6">
    <property type="entry name" value="CATION_ACETATE SYMPORTER ACTP"/>
    <property type="match status" value="1"/>
</dbReference>
<keyword evidence="9" id="KW-0406">Ion transport</keyword>
<dbReference type="Gene3D" id="1.20.1730.10">
    <property type="entry name" value="Sodium/glucose cotransporter"/>
    <property type="match status" value="1"/>
</dbReference>
<feature type="transmembrane region" description="Helical" evidence="13">
    <location>
        <begin position="103"/>
        <end position="121"/>
    </location>
</feature>
<feature type="transmembrane region" description="Helical" evidence="13">
    <location>
        <begin position="363"/>
        <end position="391"/>
    </location>
</feature>
<keyword evidence="5 13" id="KW-0812">Transmembrane</keyword>
<dbReference type="GO" id="GO:0006814">
    <property type="term" value="P:sodium ion transport"/>
    <property type="evidence" value="ECO:0007669"/>
    <property type="project" value="UniProtKB-KW"/>
</dbReference>
<feature type="transmembrane region" description="Helical" evidence="13">
    <location>
        <begin position="438"/>
        <end position="462"/>
    </location>
</feature>
<sequence length="552" mass="57889">MRRLLTFCLLSLAATPALAQGTMAAPTPVSTSWPAILMFCAIVLTTLGITFASARKTGSRSDFYSAGSGITPLQNGLAIAGDFLSAAAFLGISALVYTNGFDGMLYAIGFLTGWPILLFVMSERLRNLGRFTFSDAVSFRFRPGPTRIAAAIGTLVVVALYLVSQMIGAGKIIELLFGIPYFYAVTGVGVLMTIYVAVGGMHATTWVQITKASILLVGGTLMAMLILHRFHFNIGELLDGAAAAHPTGRAILTPGNLFAEPVSAISLGLALVFGTAGLPHILMRFFTVRDAASARKSVFFACCCVAYFCLIIPLLGFGAIAVLMNDPQFFHVDGAGSYDKIKDLIGGANMAAVHLSGALGGPLLLGLISAVAFATILAVVAGLTLAGASAISYDLYGQVFHKGSASEKSEVLVSRLAAVGIGVVAVILACGFENQNVAFMAGLALAAAASCNFPMLLAAIFWKSATTRGIVVGGLIGLISSVGLVVASKTVWVTVFHFQAPLFPYENPTLFTMPLAFALIYIVSFLDRSLAAQEERGRFAAQMVRSEIGELE</sequence>
<feature type="transmembrane region" description="Helical" evidence="13">
    <location>
        <begin position="181"/>
        <end position="200"/>
    </location>
</feature>
<keyword evidence="4" id="KW-1003">Cell membrane</keyword>
<feature type="transmembrane region" description="Helical" evidence="13">
    <location>
        <begin position="35"/>
        <end position="54"/>
    </location>
</feature>
<feature type="transmembrane region" description="Helical" evidence="13">
    <location>
        <begin position="298"/>
        <end position="324"/>
    </location>
</feature>
<evidence type="ECO:0000256" key="3">
    <source>
        <dbReference type="ARBA" id="ARBA00022448"/>
    </source>
</evidence>
<dbReference type="PROSITE" id="PS00456">
    <property type="entry name" value="NA_SOLUT_SYMP_1"/>
    <property type="match status" value="1"/>
</dbReference>
<feature type="transmembrane region" description="Helical" evidence="13">
    <location>
        <begin position="148"/>
        <end position="169"/>
    </location>
</feature>
<geneLocation type="plasmid" evidence="16"/>
<dbReference type="AlphaFoldDB" id="A0A1B3ZIB7"/>
<dbReference type="InterPro" id="IPR038377">
    <property type="entry name" value="Na/Glc_symporter_sf"/>
</dbReference>
<protein>
    <submittedName>
        <fullName evidence="15">Cation acetate symporter</fullName>
    </submittedName>
</protein>
<dbReference type="GO" id="GO:0005886">
    <property type="term" value="C:plasma membrane"/>
    <property type="evidence" value="ECO:0007669"/>
    <property type="project" value="UniProtKB-SubCell"/>
</dbReference>
<keyword evidence="16" id="KW-1185">Reference proteome</keyword>
<dbReference type="InterPro" id="IPR050277">
    <property type="entry name" value="Sodium:Solute_Symporter"/>
</dbReference>